<feature type="signal peptide" evidence="1">
    <location>
        <begin position="1"/>
        <end position="20"/>
    </location>
</feature>
<dbReference type="EMBL" id="CAJZBQ010000057">
    <property type="protein sequence ID" value="CAG9334031.1"/>
    <property type="molecule type" value="Genomic_DNA"/>
</dbReference>
<proteinExistence type="predicted"/>
<keyword evidence="1" id="KW-0732">Signal</keyword>
<sequence>MHQKATILLVLCSLTRFSIAECIDSWLPVHTPYTYTTVESISSVTNSSICPVIDPSKLPGGTLEEYLSSTSCLGYFGPLGPQGPLGVLGPIGNNTWNPSDWISGFGDWSLFAKYITGFGGPLGMDGPLGRNGPVSPAQYYGIKDPGQTLFKNNDFAVQLRALGLWSALGPLGPLGALGALGPLGPIGAHGYKSDVDGNYVSLGKIVRTITMDFDVNVLMTYELFESYAENTAKCIKSPDASFMVNGGTTQFNEVDLYPIYSRVDQFITIVVVPIMDADSFSLAVYDASGKLIASSEASFYVNTIQLMAPAGTTLYAGVQLTSSWQPFESTYRLFVTGSLNMINDYNIKGDHIHEWYKSEVSASAFPAKISTHSVCPTQTHTE</sequence>
<gene>
    <name evidence="2" type="ORF">BSTOLATCC_MIC59836</name>
</gene>
<name>A0AAU9KA43_9CILI</name>
<evidence type="ECO:0000256" key="1">
    <source>
        <dbReference type="SAM" id="SignalP"/>
    </source>
</evidence>
<dbReference type="Gene3D" id="2.60.120.380">
    <property type="match status" value="1"/>
</dbReference>
<evidence type="ECO:0000313" key="2">
    <source>
        <dbReference type="EMBL" id="CAG9334031.1"/>
    </source>
</evidence>
<feature type="chain" id="PRO_5043605737" evidence="1">
    <location>
        <begin position="21"/>
        <end position="382"/>
    </location>
</feature>
<protein>
    <submittedName>
        <fullName evidence="2">Uncharacterized protein</fullName>
    </submittedName>
</protein>
<organism evidence="2 3">
    <name type="scientific">Blepharisma stoltei</name>
    <dbReference type="NCBI Taxonomy" id="1481888"/>
    <lineage>
        <taxon>Eukaryota</taxon>
        <taxon>Sar</taxon>
        <taxon>Alveolata</taxon>
        <taxon>Ciliophora</taxon>
        <taxon>Postciliodesmatophora</taxon>
        <taxon>Heterotrichea</taxon>
        <taxon>Heterotrichida</taxon>
        <taxon>Blepharismidae</taxon>
        <taxon>Blepharisma</taxon>
    </lineage>
</organism>
<accession>A0AAU9KA43</accession>
<comment type="caution">
    <text evidence="2">The sequence shown here is derived from an EMBL/GenBank/DDBJ whole genome shotgun (WGS) entry which is preliminary data.</text>
</comment>
<evidence type="ECO:0000313" key="3">
    <source>
        <dbReference type="Proteomes" id="UP001162131"/>
    </source>
</evidence>
<dbReference type="AlphaFoldDB" id="A0AAU9KA43"/>
<reference evidence="2" key="1">
    <citation type="submission" date="2021-09" db="EMBL/GenBank/DDBJ databases">
        <authorList>
            <consortium name="AG Swart"/>
            <person name="Singh M."/>
            <person name="Singh A."/>
            <person name="Seah K."/>
            <person name="Emmerich C."/>
        </authorList>
    </citation>
    <scope>NUCLEOTIDE SEQUENCE</scope>
    <source>
        <strain evidence="2">ATCC30299</strain>
    </source>
</reference>
<keyword evidence="3" id="KW-1185">Reference proteome</keyword>
<dbReference type="Proteomes" id="UP001162131">
    <property type="component" value="Unassembled WGS sequence"/>
</dbReference>